<evidence type="ECO:0000313" key="4">
    <source>
        <dbReference type="Proteomes" id="UP001295444"/>
    </source>
</evidence>
<dbReference type="SMART" id="SM00482">
    <property type="entry name" value="POLAc"/>
    <property type="match status" value="1"/>
</dbReference>
<proteinExistence type="predicted"/>
<dbReference type="InterPro" id="IPR001098">
    <property type="entry name" value="DNA-dir_DNA_pol_A_palm_dom"/>
</dbReference>
<dbReference type="Gene3D" id="3.30.70.370">
    <property type="match status" value="1"/>
</dbReference>
<name>A0AAD1SGX3_PELCU</name>
<keyword evidence="1" id="KW-0235">DNA replication</keyword>
<dbReference type="InterPro" id="IPR043502">
    <property type="entry name" value="DNA/RNA_pol_sf"/>
</dbReference>
<dbReference type="PRINTS" id="PR00868">
    <property type="entry name" value="DNAPOLI"/>
</dbReference>
<accession>A0AAD1SGX3</accession>
<dbReference type="SUPFAM" id="SSF56672">
    <property type="entry name" value="DNA/RNA polymerases"/>
    <property type="match status" value="1"/>
</dbReference>
<dbReference type="PANTHER" id="PTHR10133">
    <property type="entry name" value="DNA POLYMERASE I"/>
    <property type="match status" value="1"/>
</dbReference>
<dbReference type="PANTHER" id="PTHR10133:SF27">
    <property type="entry name" value="DNA POLYMERASE NU"/>
    <property type="match status" value="1"/>
</dbReference>
<feature type="domain" description="DNA-directed DNA polymerase family A palm" evidence="2">
    <location>
        <begin position="537"/>
        <end position="714"/>
    </location>
</feature>
<dbReference type="GO" id="GO:0006261">
    <property type="term" value="P:DNA-templated DNA replication"/>
    <property type="evidence" value="ECO:0007669"/>
    <property type="project" value="InterPro"/>
</dbReference>
<dbReference type="Gene3D" id="3.30.420.10">
    <property type="entry name" value="Ribonuclease H-like superfamily/Ribonuclease H"/>
    <property type="match status" value="1"/>
</dbReference>
<dbReference type="InterPro" id="IPR040940">
    <property type="entry name" value="DNA_pol_P_Exo"/>
</dbReference>
<dbReference type="Gene3D" id="1.20.1060.10">
    <property type="entry name" value="Taq DNA Polymerase, Chain T, domain 4"/>
    <property type="match status" value="1"/>
</dbReference>
<dbReference type="InterPro" id="IPR036397">
    <property type="entry name" value="RNaseH_sf"/>
</dbReference>
<gene>
    <name evidence="3" type="ORF">PECUL_23A004362</name>
</gene>
<evidence type="ECO:0000256" key="1">
    <source>
        <dbReference type="ARBA" id="ARBA00022705"/>
    </source>
</evidence>
<dbReference type="GO" id="GO:0006302">
    <property type="term" value="P:double-strand break repair"/>
    <property type="evidence" value="ECO:0007669"/>
    <property type="project" value="TreeGrafter"/>
</dbReference>
<sequence length="738" mass="82836">MARSTGKVEKVVSNDLTAIELKITGKTGQQKVLPLDFITPVSSKAAGKHQEQQALLSLDNTFSANEKRKKLVANSKNVNTFLQNVDECIDKDGSKYPLKVSQEGVNCADPQILDLGFINQEEEYKLLEEIKQARALLLTMVFADGSSQLTPKKDSVLFVKGFIVLVKQQEDNTLCNPVNNEHSVSVKPDKYFYMAVGGHAFWEKDEAQNTFSRNLLLSILQSRTPAICFNAKDFLRTVLSDRNVSWKTGTKGAGQPKLLKSVVFDPSIAAWLLNPEDCSPSFYDLVKRYCGKADIYQAGSSGEMQLAPIQTSYQDICRSLDALYALMVKIQSNLQLEGLWDLFCTIELPLISILAVMESHRIQVNQEELKKTSELLGICLKELEHEAHHAAGEKFRLTSSKDVREILFDHLHLHLQCKSKLPRTNHGHFPSTAESVVLQTLQQLQDLHPLPKIILDFRQMQKIKSTYVDGLLSCMTKYIALSGESHVSSTWNQTGTVSGRLSAKHPNIQGIPKLPVEIVKPQYIQGKERETVTITPRSMFTSAKGYTFLTAGINFSQIELRLIAHFSSDPELLKLFQETDSTDVFTKLAAQWKDITIEHVTVVDREQAKRVAYSVIYGAGKERLSECLGITPAEANAFIERFLQKYRVSDFTQRVIHQCHNNGFVVSLMGRKRPLPKINAQNYSLRAQAGRQAVNFVIQGEMQTSKSYSANDNHHYFVLYIHGLSHGTLETGVVRASR</sequence>
<dbReference type="EMBL" id="OW240917">
    <property type="protein sequence ID" value="CAH2299645.1"/>
    <property type="molecule type" value="Genomic_DNA"/>
</dbReference>
<keyword evidence="4" id="KW-1185">Reference proteome</keyword>
<dbReference type="AlphaFoldDB" id="A0AAD1SGX3"/>
<reference evidence="3" key="1">
    <citation type="submission" date="2022-03" db="EMBL/GenBank/DDBJ databases">
        <authorList>
            <person name="Alioto T."/>
            <person name="Alioto T."/>
            <person name="Gomez Garrido J."/>
        </authorList>
    </citation>
    <scope>NUCLEOTIDE SEQUENCE</scope>
</reference>
<evidence type="ECO:0000313" key="3">
    <source>
        <dbReference type="EMBL" id="CAH2299645.1"/>
    </source>
</evidence>
<dbReference type="Gene3D" id="1.10.150.20">
    <property type="entry name" value="5' to 3' exonuclease, C-terminal subdomain"/>
    <property type="match status" value="1"/>
</dbReference>
<dbReference type="Pfam" id="PF18049">
    <property type="entry name" value="DNA_pol_P_Exo"/>
    <property type="match status" value="1"/>
</dbReference>
<dbReference type="InterPro" id="IPR002298">
    <property type="entry name" value="DNA_polymerase_A"/>
</dbReference>
<evidence type="ECO:0000259" key="2">
    <source>
        <dbReference type="SMART" id="SM00482"/>
    </source>
</evidence>
<dbReference type="Pfam" id="PF00476">
    <property type="entry name" value="DNA_pol_A"/>
    <property type="match status" value="1"/>
</dbReference>
<dbReference type="GO" id="GO:0003887">
    <property type="term" value="F:DNA-directed DNA polymerase activity"/>
    <property type="evidence" value="ECO:0007669"/>
    <property type="project" value="InterPro"/>
</dbReference>
<dbReference type="FunFam" id="1.10.150.20:FF:000002">
    <property type="entry name" value="DNA polymerase I"/>
    <property type="match status" value="1"/>
</dbReference>
<organism evidence="3 4">
    <name type="scientific">Pelobates cultripes</name>
    <name type="common">Western spadefoot toad</name>
    <dbReference type="NCBI Taxonomy" id="61616"/>
    <lineage>
        <taxon>Eukaryota</taxon>
        <taxon>Metazoa</taxon>
        <taxon>Chordata</taxon>
        <taxon>Craniata</taxon>
        <taxon>Vertebrata</taxon>
        <taxon>Euteleostomi</taxon>
        <taxon>Amphibia</taxon>
        <taxon>Batrachia</taxon>
        <taxon>Anura</taxon>
        <taxon>Pelobatoidea</taxon>
        <taxon>Pelobatidae</taxon>
        <taxon>Pelobates</taxon>
    </lineage>
</organism>
<dbReference type="Proteomes" id="UP001295444">
    <property type="component" value="Chromosome 06"/>
</dbReference>
<protein>
    <submittedName>
        <fullName evidence="3">DNA polymerase nu</fullName>
    </submittedName>
</protein>
<dbReference type="GO" id="GO:0003677">
    <property type="term" value="F:DNA binding"/>
    <property type="evidence" value="ECO:0007669"/>
    <property type="project" value="InterPro"/>
</dbReference>